<evidence type="ECO:0000256" key="2">
    <source>
        <dbReference type="SAM" id="Phobius"/>
    </source>
</evidence>
<dbReference type="Proteomes" id="UP000054771">
    <property type="component" value="Unassembled WGS sequence"/>
</dbReference>
<feature type="region of interest" description="Disordered" evidence="1">
    <location>
        <begin position="14"/>
        <end position="58"/>
    </location>
</feature>
<sequence>MDHALLILFSRFQPRGSNNANSENNNANSENSSTNSESSNGTATTATTSTTTDNSMTRPPPIYISGLFYPNDAYAFYDNLSTETLPKYSREGEDLEMAVLPTYKQATKGFSRNKLGKLRRHCRKERVLALFVVFMCLILAAAIWATTKKE</sequence>
<keyword evidence="2" id="KW-0472">Membrane</keyword>
<evidence type="ECO:0000313" key="4">
    <source>
        <dbReference type="Proteomes" id="UP000054771"/>
    </source>
</evidence>
<evidence type="ECO:0000256" key="1">
    <source>
        <dbReference type="SAM" id="MobiDB-lite"/>
    </source>
</evidence>
<dbReference type="AlphaFoldDB" id="A0A0U5FZM6"/>
<feature type="transmembrane region" description="Helical" evidence="2">
    <location>
        <begin position="127"/>
        <end position="147"/>
    </location>
</feature>
<keyword evidence="2" id="KW-0812">Transmembrane</keyword>
<dbReference type="EMBL" id="CDMC01000004">
    <property type="protein sequence ID" value="CEL04806.1"/>
    <property type="molecule type" value="Genomic_DNA"/>
</dbReference>
<evidence type="ECO:0000313" key="3">
    <source>
        <dbReference type="EMBL" id="CEL04806.1"/>
    </source>
</evidence>
<name>A0A0U5FZM6_ASPCI</name>
<keyword evidence="2" id="KW-1133">Transmembrane helix</keyword>
<protein>
    <submittedName>
        <fullName evidence="3">Uncharacterized protein</fullName>
    </submittedName>
</protein>
<keyword evidence="4" id="KW-1185">Reference proteome</keyword>
<reference evidence="4" key="1">
    <citation type="journal article" date="2016" name="Genome Announc.">
        <title>Draft genome sequences of fungus Aspergillus calidoustus.</title>
        <authorList>
            <person name="Horn F."/>
            <person name="Linde J."/>
            <person name="Mattern D.J."/>
            <person name="Walther G."/>
            <person name="Guthke R."/>
            <person name="Scherlach K."/>
            <person name="Martin K."/>
            <person name="Brakhage A.A."/>
            <person name="Petzke L."/>
            <person name="Valiante V."/>
        </authorList>
    </citation>
    <scope>NUCLEOTIDE SEQUENCE [LARGE SCALE GENOMIC DNA]</scope>
    <source>
        <strain evidence="4">SF006504</strain>
    </source>
</reference>
<proteinExistence type="predicted"/>
<feature type="compositionally biased region" description="Low complexity" evidence="1">
    <location>
        <begin position="17"/>
        <end position="57"/>
    </location>
</feature>
<accession>A0A0U5FZM6</accession>
<organism evidence="3 4">
    <name type="scientific">Aspergillus calidoustus</name>
    <dbReference type="NCBI Taxonomy" id="454130"/>
    <lineage>
        <taxon>Eukaryota</taxon>
        <taxon>Fungi</taxon>
        <taxon>Dikarya</taxon>
        <taxon>Ascomycota</taxon>
        <taxon>Pezizomycotina</taxon>
        <taxon>Eurotiomycetes</taxon>
        <taxon>Eurotiomycetidae</taxon>
        <taxon>Eurotiales</taxon>
        <taxon>Aspergillaceae</taxon>
        <taxon>Aspergillus</taxon>
        <taxon>Aspergillus subgen. Nidulantes</taxon>
    </lineage>
</organism>
<gene>
    <name evidence="3" type="ORF">ASPCAL05931</name>
</gene>